<organism evidence="2 3">
    <name type="scientific">Thermohalobacter berrensis</name>
    <dbReference type="NCBI Taxonomy" id="99594"/>
    <lineage>
        <taxon>Bacteria</taxon>
        <taxon>Bacillati</taxon>
        <taxon>Bacillota</taxon>
        <taxon>Tissierellia</taxon>
        <taxon>Tissierellales</taxon>
        <taxon>Thermohalobacteraceae</taxon>
        <taxon>Thermohalobacter</taxon>
    </lineage>
</organism>
<evidence type="ECO:0000313" key="2">
    <source>
        <dbReference type="EMBL" id="RKD32082.1"/>
    </source>
</evidence>
<feature type="transmembrane region" description="Helical" evidence="1">
    <location>
        <begin position="139"/>
        <end position="164"/>
    </location>
</feature>
<keyword evidence="3" id="KW-1185">Reference proteome</keyword>
<evidence type="ECO:0000256" key="1">
    <source>
        <dbReference type="SAM" id="Phobius"/>
    </source>
</evidence>
<dbReference type="EMBL" id="MCIB01000013">
    <property type="protein sequence ID" value="RKD32082.1"/>
    <property type="molecule type" value="Genomic_DNA"/>
</dbReference>
<protein>
    <submittedName>
        <fullName evidence="2">ECF transporter S component</fullName>
    </submittedName>
</protein>
<evidence type="ECO:0000313" key="3">
    <source>
        <dbReference type="Proteomes" id="UP000284177"/>
    </source>
</evidence>
<name>A0A419T3N0_9FIRM</name>
<dbReference type="AlphaFoldDB" id="A0A419T3N0"/>
<dbReference type="OrthoDB" id="9809154at2"/>
<keyword evidence="1" id="KW-0472">Membrane</keyword>
<dbReference type="RefSeq" id="WP_120168919.1">
    <property type="nucleotide sequence ID" value="NZ_MCIB01000013.1"/>
</dbReference>
<gene>
    <name evidence="2" type="ORF">BET03_11435</name>
</gene>
<keyword evidence="1" id="KW-1133">Transmembrane helix</keyword>
<feature type="transmembrane region" description="Helical" evidence="1">
    <location>
        <begin position="107"/>
        <end position="127"/>
    </location>
</feature>
<comment type="caution">
    <text evidence="2">The sequence shown here is derived from an EMBL/GenBank/DDBJ whole genome shotgun (WGS) entry which is preliminary data.</text>
</comment>
<proteinExistence type="predicted"/>
<feature type="transmembrane region" description="Helical" evidence="1">
    <location>
        <begin position="41"/>
        <end position="67"/>
    </location>
</feature>
<feature type="transmembrane region" description="Helical" evidence="1">
    <location>
        <begin position="74"/>
        <end position="95"/>
    </location>
</feature>
<accession>A0A419T3N0</accession>
<reference evidence="2 3" key="1">
    <citation type="submission" date="2016-08" db="EMBL/GenBank/DDBJ databases">
        <title>Novel Firmicutes and Novel Genomes.</title>
        <authorList>
            <person name="Poppleton D.I."/>
            <person name="Gribaldo S."/>
        </authorList>
    </citation>
    <scope>NUCLEOTIDE SEQUENCE [LARGE SCALE GENOMIC DNA]</scope>
    <source>
        <strain evidence="2 3">CTT3</strain>
    </source>
</reference>
<keyword evidence="1" id="KW-0812">Transmembrane</keyword>
<dbReference type="GO" id="GO:0022857">
    <property type="term" value="F:transmembrane transporter activity"/>
    <property type="evidence" value="ECO:0007669"/>
    <property type="project" value="InterPro"/>
</dbReference>
<dbReference type="InterPro" id="IPR024529">
    <property type="entry name" value="ECF_trnsprt_substrate-spec"/>
</dbReference>
<dbReference type="Pfam" id="PF12822">
    <property type="entry name" value="ECF_trnsprt"/>
    <property type="match status" value="1"/>
</dbReference>
<dbReference type="Proteomes" id="UP000284177">
    <property type="component" value="Unassembled WGS sequence"/>
</dbReference>
<sequence>MKRNSTATYLVRTAILLALALVFQIGFRAFAQPLVGPLVNMVLILSAALVGTVSGVLVGCFTPLIAFAFGIMPLFPLVPFIMIGNSLLVIVFNAIRTRVSNYGDYVGIVVAAFVKFVFLAFSVRQLLSLFIPKVPPKIIAAFSLPQLFTALIGGIVALIVIKFLPEDMYIKNN</sequence>